<dbReference type="Gene3D" id="3.40.930.10">
    <property type="entry name" value="Mannitol-specific EII, Chain A"/>
    <property type="match status" value="1"/>
</dbReference>
<dbReference type="InterPro" id="IPR036388">
    <property type="entry name" value="WH-like_DNA-bd_sf"/>
</dbReference>
<dbReference type="PROSITE" id="PS51094">
    <property type="entry name" value="PTS_EIIA_TYPE_2"/>
    <property type="match status" value="1"/>
</dbReference>
<evidence type="ECO:0000256" key="9">
    <source>
        <dbReference type="ARBA" id="ARBA00041175"/>
    </source>
</evidence>
<comment type="function">
    <text evidence="8">The phosphoenolpyruvate-dependent sugar phosphotransferase system (sugar PTS), a major carbohydrate active transport system, catalyzes the phosphorylation of incoming sugar substrates concomitantly with their translocation across the cell membrane. The enzyme II UlaABC PTS system is involved in ascorbate transport.</text>
</comment>
<dbReference type="GO" id="GO:0016301">
    <property type="term" value="F:kinase activity"/>
    <property type="evidence" value="ECO:0007669"/>
    <property type="project" value="UniProtKB-KW"/>
</dbReference>
<feature type="domain" description="PTS EIIA type-2" evidence="11">
    <location>
        <begin position="544"/>
        <end position="685"/>
    </location>
</feature>
<dbReference type="GO" id="GO:0008982">
    <property type="term" value="F:protein-N(PI)-phosphohistidine-sugar phosphotransferase activity"/>
    <property type="evidence" value="ECO:0007669"/>
    <property type="project" value="InterPro"/>
</dbReference>
<dbReference type="Proteomes" id="UP000199695">
    <property type="component" value="Unassembled WGS sequence"/>
</dbReference>
<dbReference type="STRING" id="1173111.SAMN05444955_10361"/>
<name>A0A1H8C491_9BACL</name>
<evidence type="ECO:0000259" key="12">
    <source>
        <dbReference type="PROSITE" id="PS51099"/>
    </source>
</evidence>
<dbReference type="SUPFAM" id="SSF52794">
    <property type="entry name" value="PTS system IIB component-like"/>
    <property type="match status" value="1"/>
</dbReference>
<dbReference type="SUPFAM" id="SSF63520">
    <property type="entry name" value="PTS-regulatory domain, PRD"/>
    <property type="match status" value="1"/>
</dbReference>
<dbReference type="InterPro" id="IPR016152">
    <property type="entry name" value="PTrfase/Anion_transptr"/>
</dbReference>
<keyword evidence="7" id="KW-0418">Kinase</keyword>
<dbReference type="InterPro" id="IPR036095">
    <property type="entry name" value="PTS_EIIB-like_sf"/>
</dbReference>
<gene>
    <name evidence="14" type="ORF">SAMN05444955_10361</name>
</gene>
<evidence type="ECO:0000256" key="3">
    <source>
        <dbReference type="ARBA" id="ARBA00022490"/>
    </source>
</evidence>
<dbReference type="InterPro" id="IPR013011">
    <property type="entry name" value="PTS_EIIB_2"/>
</dbReference>
<feature type="domain" description="PRD" evidence="13">
    <location>
        <begin position="292"/>
        <end position="399"/>
    </location>
</feature>
<dbReference type="GO" id="GO:0006355">
    <property type="term" value="P:regulation of DNA-templated transcription"/>
    <property type="evidence" value="ECO:0007669"/>
    <property type="project" value="InterPro"/>
</dbReference>
<dbReference type="CDD" id="cd05568">
    <property type="entry name" value="PTS_IIB_bgl_like"/>
    <property type="match status" value="1"/>
</dbReference>
<evidence type="ECO:0000256" key="2">
    <source>
        <dbReference type="ARBA" id="ARBA00022448"/>
    </source>
</evidence>
<evidence type="ECO:0000256" key="10">
    <source>
        <dbReference type="ARBA" id="ARBA00042072"/>
    </source>
</evidence>
<evidence type="ECO:0000313" key="15">
    <source>
        <dbReference type="Proteomes" id="UP000199695"/>
    </source>
</evidence>
<evidence type="ECO:0000256" key="6">
    <source>
        <dbReference type="ARBA" id="ARBA00022683"/>
    </source>
</evidence>
<dbReference type="InterPro" id="IPR051351">
    <property type="entry name" value="Ascorbate-PTS_EIIA_comp"/>
</dbReference>
<reference evidence="14 15" key="1">
    <citation type="submission" date="2016-10" db="EMBL/GenBank/DDBJ databases">
        <authorList>
            <person name="de Groot N.N."/>
        </authorList>
    </citation>
    <scope>NUCLEOTIDE SEQUENCE [LARGE SCALE GENOMIC DNA]</scope>
    <source>
        <strain evidence="14 15">DSM 46701</strain>
    </source>
</reference>
<keyword evidence="15" id="KW-1185">Reference proteome</keyword>
<organism evidence="14 15">
    <name type="scientific">Lihuaxuella thermophila</name>
    <dbReference type="NCBI Taxonomy" id="1173111"/>
    <lineage>
        <taxon>Bacteria</taxon>
        <taxon>Bacillati</taxon>
        <taxon>Bacillota</taxon>
        <taxon>Bacilli</taxon>
        <taxon>Bacillales</taxon>
        <taxon>Thermoactinomycetaceae</taxon>
        <taxon>Lihuaxuella</taxon>
    </lineage>
</organism>
<dbReference type="Gene3D" id="1.10.10.10">
    <property type="entry name" value="Winged helix-like DNA-binding domain superfamily/Winged helix DNA-binding domain"/>
    <property type="match status" value="1"/>
</dbReference>
<dbReference type="GO" id="GO:0009401">
    <property type="term" value="P:phosphoenolpyruvate-dependent sugar phosphotransferase system"/>
    <property type="evidence" value="ECO:0007669"/>
    <property type="project" value="UniProtKB-KW"/>
</dbReference>
<dbReference type="InterPro" id="IPR011608">
    <property type="entry name" value="PRD"/>
</dbReference>
<sequence>MQLDQRSIRLLQEIISLPGASIGDLERKLRLSRRQIQYDLDKINGWLNEKNLPPVQYDRQQGFRVDPSVANQAAELQTPRSKEVYILTDQERARFVLLLLLAKKEHLSLLHISSALQVSRNTALNDIKKANRLAGEYGIQLRYSRSEGYFLNGLEWNRRRLLASLIRSCLSRENGEWLLSQPLGDDVERVQMVQRELERIENQLQICYTDERLAELAYEIVYTVIRIQTGNRLSWPVDGWQEVVSTAEYGAMENLFHLLKWEEKEFPEERAYFALQLLATNMADAGDDEPDPHRQQWLDLSFRMIEEFEKHACVELKEKEKLARQIFQHLRPAYFRVKFGLELKNPLCGLIMKEHSELHHLVKKAMEPFVRRVGRPVSDDEMAYVTMHFGSWLRRQGMELASWPKAVVVCPKGVAISKMLFIKLKEMFPDLLFLDSLSVREFYKSPFSYDIVFSTVFVRTEAMLFIVNPIIDKEEEQRIYREVMQVLYGFSLTEPDVPALVELIGQYADIRDADGLAGALRRHFKNRFKKGWMRKETDKPVLDELITEETVQLADEVADWQEAVRLAAQPLLENGSVEPSYVEAMIRSIQETGPYVVITPKVAIPHARPEEGVNILSMSLLRLKQSVLFGDKKPVHLVIVLAATDGESHLRALAQLTELLSSEENIDRLIQCEEKAEIMKLIHHYSKGETFK</sequence>
<dbReference type="GO" id="GO:0005737">
    <property type="term" value="C:cytoplasm"/>
    <property type="evidence" value="ECO:0007669"/>
    <property type="project" value="UniProtKB-SubCell"/>
</dbReference>
<dbReference type="RefSeq" id="WP_170839727.1">
    <property type="nucleotide sequence ID" value="NZ_FOCQ01000003.1"/>
</dbReference>
<dbReference type="Pfam" id="PF00874">
    <property type="entry name" value="PRD"/>
    <property type="match status" value="1"/>
</dbReference>
<proteinExistence type="predicted"/>
<dbReference type="Pfam" id="PF00359">
    <property type="entry name" value="PTS_EIIA_2"/>
    <property type="match status" value="1"/>
</dbReference>
<dbReference type="PANTHER" id="PTHR36203">
    <property type="entry name" value="ASCORBATE-SPECIFIC PTS SYSTEM EIIA COMPONENT"/>
    <property type="match status" value="1"/>
</dbReference>
<evidence type="ECO:0000256" key="8">
    <source>
        <dbReference type="ARBA" id="ARBA00037387"/>
    </source>
</evidence>
<evidence type="ECO:0000256" key="4">
    <source>
        <dbReference type="ARBA" id="ARBA00022553"/>
    </source>
</evidence>
<feature type="domain" description="PTS EIIB type-2" evidence="12">
    <location>
        <begin position="404"/>
        <end position="491"/>
    </location>
</feature>
<dbReference type="CDD" id="cd00211">
    <property type="entry name" value="PTS_IIA_fru"/>
    <property type="match status" value="1"/>
</dbReference>
<dbReference type="Gene3D" id="1.10.1790.10">
    <property type="entry name" value="PRD domain"/>
    <property type="match status" value="1"/>
</dbReference>
<dbReference type="InterPro" id="IPR036634">
    <property type="entry name" value="PRD_sf"/>
</dbReference>
<keyword evidence="3" id="KW-0963">Cytoplasm</keyword>
<dbReference type="PANTHER" id="PTHR36203:SF1">
    <property type="entry name" value="ASCORBATE-SPECIFIC PTS SYSTEM EIIA COMPONENT"/>
    <property type="match status" value="1"/>
</dbReference>
<protein>
    <recommendedName>
        <fullName evidence="9">Ascorbate-specific PTS system EIIA component</fullName>
    </recommendedName>
    <alternativeName>
        <fullName evidence="10">Ascorbate-specific phosphotransferase enzyme IIA component</fullName>
    </alternativeName>
</protein>
<evidence type="ECO:0000259" key="13">
    <source>
        <dbReference type="PROSITE" id="PS51372"/>
    </source>
</evidence>
<dbReference type="EMBL" id="FOCQ01000003">
    <property type="protein sequence ID" value="SEM89895.1"/>
    <property type="molecule type" value="Genomic_DNA"/>
</dbReference>
<dbReference type="InterPro" id="IPR002178">
    <property type="entry name" value="PTS_EIIA_type-2_dom"/>
</dbReference>
<comment type="subcellular location">
    <subcellularLocation>
        <location evidence="1">Cytoplasm</location>
    </subcellularLocation>
</comment>
<keyword evidence="2" id="KW-0813">Transport</keyword>
<evidence type="ECO:0000256" key="1">
    <source>
        <dbReference type="ARBA" id="ARBA00004496"/>
    </source>
</evidence>
<accession>A0A1H8C491</accession>
<evidence type="ECO:0000256" key="5">
    <source>
        <dbReference type="ARBA" id="ARBA00022679"/>
    </source>
</evidence>
<evidence type="ECO:0000259" key="11">
    <source>
        <dbReference type="PROSITE" id="PS51094"/>
    </source>
</evidence>
<dbReference type="SUPFAM" id="SSF55804">
    <property type="entry name" value="Phoshotransferase/anion transport protein"/>
    <property type="match status" value="1"/>
</dbReference>
<evidence type="ECO:0000256" key="7">
    <source>
        <dbReference type="ARBA" id="ARBA00022777"/>
    </source>
</evidence>
<keyword evidence="5" id="KW-0808">Transferase</keyword>
<keyword evidence="4" id="KW-0597">Phosphoprotein</keyword>
<dbReference type="PROSITE" id="PS51099">
    <property type="entry name" value="PTS_EIIB_TYPE_2"/>
    <property type="match status" value="1"/>
</dbReference>
<dbReference type="AlphaFoldDB" id="A0A1H8C491"/>
<keyword evidence="6" id="KW-0598">Phosphotransferase system</keyword>
<dbReference type="PROSITE" id="PS51372">
    <property type="entry name" value="PRD_2"/>
    <property type="match status" value="1"/>
</dbReference>
<evidence type="ECO:0000313" key="14">
    <source>
        <dbReference type="EMBL" id="SEM89895.1"/>
    </source>
</evidence>